<dbReference type="Pfam" id="PF13407">
    <property type="entry name" value="Peripla_BP_4"/>
    <property type="match status" value="1"/>
</dbReference>
<feature type="non-terminal residue" evidence="5">
    <location>
        <position position="195"/>
    </location>
</feature>
<evidence type="ECO:0000256" key="3">
    <source>
        <dbReference type="ARBA" id="ARBA00022729"/>
    </source>
</evidence>
<dbReference type="SUPFAM" id="SSF53822">
    <property type="entry name" value="Periplasmic binding protein-like I"/>
    <property type="match status" value="1"/>
</dbReference>
<protein>
    <submittedName>
        <fullName evidence="5">Periplasmic binding protein/LacI transcriptional regulator</fullName>
    </submittedName>
</protein>
<evidence type="ECO:0000256" key="1">
    <source>
        <dbReference type="ARBA" id="ARBA00004196"/>
    </source>
</evidence>
<sequence>AEFVARKIPVLNVDSGDANQRNITSWITGNNLQGGAQAAIGLAKAMGYKKSGYYNVVVGVSSLTTSTDAARLKGFKAEIAKKFPKMHILDVFQSESVSATSTSDFNDVLASHPGKPGTKGGVAGIFAIDGTNATGAAAALAGHNLVGKVKLIGYDAYATDVQQLYNAKTNPHGAFTALIAQQPYLEGQLAVEYAV</sequence>
<dbReference type="Gene3D" id="3.40.50.2300">
    <property type="match status" value="1"/>
</dbReference>
<evidence type="ECO:0000259" key="4">
    <source>
        <dbReference type="Pfam" id="PF13407"/>
    </source>
</evidence>
<dbReference type="PANTHER" id="PTHR46847">
    <property type="entry name" value="D-ALLOSE-BINDING PERIPLASMIC PROTEIN-RELATED"/>
    <property type="match status" value="1"/>
</dbReference>
<feature type="domain" description="Periplasmic binding protein" evidence="4">
    <location>
        <begin position="4"/>
        <end position="194"/>
    </location>
</feature>
<keyword evidence="3" id="KW-0732">Signal</keyword>
<feature type="non-terminal residue" evidence="5">
    <location>
        <position position="1"/>
    </location>
</feature>
<accession>T0ZXV8</accession>
<dbReference type="EMBL" id="AUZX01010036">
    <property type="protein sequence ID" value="EQD49393.1"/>
    <property type="molecule type" value="Genomic_DNA"/>
</dbReference>
<dbReference type="AlphaFoldDB" id="T0ZXV8"/>
<comment type="caution">
    <text evidence="5">The sequence shown here is derived from an EMBL/GenBank/DDBJ whole genome shotgun (WGS) entry which is preliminary data.</text>
</comment>
<name>T0ZXV8_9ZZZZ</name>
<reference evidence="5" key="2">
    <citation type="journal article" date="2014" name="ISME J.">
        <title>Microbial stratification in low pH oxic and suboxic macroscopic growths along an acid mine drainage.</title>
        <authorList>
            <person name="Mendez-Garcia C."/>
            <person name="Mesa V."/>
            <person name="Sprenger R.R."/>
            <person name="Richter M."/>
            <person name="Diez M.S."/>
            <person name="Solano J."/>
            <person name="Bargiela R."/>
            <person name="Golyshina O.V."/>
            <person name="Manteca A."/>
            <person name="Ramos J.L."/>
            <person name="Gallego J.R."/>
            <person name="Llorente I."/>
            <person name="Martins Dos Santos V.A."/>
            <person name="Jensen O.N."/>
            <person name="Pelaez A.I."/>
            <person name="Sanchez J."/>
            <person name="Ferrer M."/>
        </authorList>
    </citation>
    <scope>NUCLEOTIDE SEQUENCE</scope>
</reference>
<reference evidence="5" key="1">
    <citation type="submission" date="2013-08" db="EMBL/GenBank/DDBJ databases">
        <authorList>
            <person name="Mendez C."/>
            <person name="Richter M."/>
            <person name="Ferrer M."/>
            <person name="Sanchez J."/>
        </authorList>
    </citation>
    <scope>NUCLEOTIDE SEQUENCE</scope>
</reference>
<dbReference type="InterPro" id="IPR028082">
    <property type="entry name" value="Peripla_BP_I"/>
</dbReference>
<comment type="similarity">
    <text evidence="2">Belongs to the bacterial solute-binding protein 2 family.</text>
</comment>
<proteinExistence type="inferred from homology"/>
<gene>
    <name evidence="5" type="ORF">B1A_13697</name>
</gene>
<organism evidence="5">
    <name type="scientific">mine drainage metagenome</name>
    <dbReference type="NCBI Taxonomy" id="410659"/>
    <lineage>
        <taxon>unclassified sequences</taxon>
        <taxon>metagenomes</taxon>
        <taxon>ecological metagenomes</taxon>
    </lineage>
</organism>
<evidence type="ECO:0000256" key="2">
    <source>
        <dbReference type="ARBA" id="ARBA00007639"/>
    </source>
</evidence>
<dbReference type="GO" id="GO:0030313">
    <property type="term" value="C:cell envelope"/>
    <property type="evidence" value="ECO:0007669"/>
    <property type="project" value="UniProtKB-SubCell"/>
</dbReference>
<dbReference type="PANTHER" id="PTHR46847:SF1">
    <property type="entry name" value="D-ALLOSE-BINDING PERIPLASMIC PROTEIN-RELATED"/>
    <property type="match status" value="1"/>
</dbReference>
<comment type="subcellular location">
    <subcellularLocation>
        <location evidence="1">Cell envelope</location>
    </subcellularLocation>
</comment>
<dbReference type="GO" id="GO:0030246">
    <property type="term" value="F:carbohydrate binding"/>
    <property type="evidence" value="ECO:0007669"/>
    <property type="project" value="UniProtKB-ARBA"/>
</dbReference>
<dbReference type="InterPro" id="IPR025997">
    <property type="entry name" value="SBP_2_dom"/>
</dbReference>
<evidence type="ECO:0000313" key="5">
    <source>
        <dbReference type="EMBL" id="EQD49393.1"/>
    </source>
</evidence>